<dbReference type="Proteomes" id="UP001596380">
    <property type="component" value="Unassembled WGS sequence"/>
</dbReference>
<dbReference type="PANTHER" id="PTHR43441:SF6">
    <property type="entry name" value="N-ACETYLTRANSFERASE DOMAIN-CONTAINING PROTEIN"/>
    <property type="match status" value="1"/>
</dbReference>
<evidence type="ECO:0000313" key="3">
    <source>
        <dbReference type="Proteomes" id="UP001596380"/>
    </source>
</evidence>
<reference evidence="3" key="1">
    <citation type="journal article" date="2019" name="Int. J. Syst. Evol. Microbiol.">
        <title>The Global Catalogue of Microorganisms (GCM) 10K type strain sequencing project: providing services to taxonomists for standard genome sequencing and annotation.</title>
        <authorList>
            <consortium name="The Broad Institute Genomics Platform"/>
            <consortium name="The Broad Institute Genome Sequencing Center for Infectious Disease"/>
            <person name="Wu L."/>
            <person name="Ma J."/>
        </authorList>
    </citation>
    <scope>NUCLEOTIDE SEQUENCE [LARGE SCALE GENOMIC DNA]</scope>
    <source>
        <strain evidence="3">JCM 3369</strain>
    </source>
</reference>
<dbReference type="InterPro" id="IPR016181">
    <property type="entry name" value="Acyl_CoA_acyltransferase"/>
</dbReference>
<dbReference type="SUPFAM" id="SSF55729">
    <property type="entry name" value="Acyl-CoA N-acyltransferases (Nat)"/>
    <property type="match status" value="1"/>
</dbReference>
<dbReference type="PANTHER" id="PTHR43441">
    <property type="entry name" value="RIBOSOMAL-PROTEIN-SERINE ACETYLTRANSFERASE"/>
    <property type="match status" value="1"/>
</dbReference>
<sequence>MSDFVALRPAREDDLAMLERFLEDVEVAAPFEWFGWWDVGRWRRRWAEDGLLSEGRGLLVVERNGERLGFVGWSKVVTSQISYCWRFGIGLLPEARGHGYGTEAQRLLVRYLFAHTQVARIEAVTEMANVPEQRALEKAGLVREGVMRDYAFRNGRWRDAVLFSVLRKDVLIEDAPLPERPAGRH</sequence>
<dbReference type="CDD" id="cd04301">
    <property type="entry name" value="NAT_SF"/>
    <property type="match status" value="1"/>
</dbReference>
<name>A0ABW2CZW1_9ACTN</name>
<dbReference type="PROSITE" id="PS51186">
    <property type="entry name" value="GNAT"/>
    <property type="match status" value="1"/>
</dbReference>
<dbReference type="EMBL" id="JBHSXS010000089">
    <property type="protein sequence ID" value="MFC6887399.1"/>
    <property type="molecule type" value="Genomic_DNA"/>
</dbReference>
<keyword evidence="3" id="KW-1185">Reference proteome</keyword>
<dbReference type="RefSeq" id="WP_309240116.1">
    <property type="nucleotide sequence ID" value="NZ_JBHSXE010000001.1"/>
</dbReference>
<evidence type="ECO:0000313" key="2">
    <source>
        <dbReference type="EMBL" id="MFC6887399.1"/>
    </source>
</evidence>
<gene>
    <name evidence="2" type="ORF">ACFQKB_47080</name>
</gene>
<dbReference type="Pfam" id="PF13302">
    <property type="entry name" value="Acetyltransf_3"/>
    <property type="match status" value="1"/>
</dbReference>
<protein>
    <submittedName>
        <fullName evidence="2">GNAT family protein</fullName>
    </submittedName>
</protein>
<organism evidence="2 3">
    <name type="scientific">Actinomadura yumaensis</name>
    <dbReference type="NCBI Taxonomy" id="111807"/>
    <lineage>
        <taxon>Bacteria</taxon>
        <taxon>Bacillati</taxon>
        <taxon>Actinomycetota</taxon>
        <taxon>Actinomycetes</taxon>
        <taxon>Streptosporangiales</taxon>
        <taxon>Thermomonosporaceae</taxon>
        <taxon>Actinomadura</taxon>
    </lineage>
</organism>
<comment type="caution">
    <text evidence="2">The sequence shown here is derived from an EMBL/GenBank/DDBJ whole genome shotgun (WGS) entry which is preliminary data.</text>
</comment>
<dbReference type="InterPro" id="IPR000182">
    <property type="entry name" value="GNAT_dom"/>
</dbReference>
<evidence type="ECO:0000259" key="1">
    <source>
        <dbReference type="PROSITE" id="PS51186"/>
    </source>
</evidence>
<proteinExistence type="predicted"/>
<dbReference type="Gene3D" id="3.40.630.30">
    <property type="match status" value="1"/>
</dbReference>
<accession>A0ABW2CZW1</accession>
<feature type="domain" description="N-acetyltransferase" evidence="1">
    <location>
        <begin position="5"/>
        <end position="168"/>
    </location>
</feature>
<dbReference type="InterPro" id="IPR051908">
    <property type="entry name" value="Ribosomal_N-acetyltransferase"/>
</dbReference>